<dbReference type="AlphaFoldDB" id="A0A9P6MUU0"/>
<dbReference type="Proteomes" id="UP000703661">
    <property type="component" value="Unassembled WGS sequence"/>
</dbReference>
<feature type="non-terminal residue" evidence="2">
    <location>
        <position position="272"/>
    </location>
</feature>
<evidence type="ECO:0000313" key="3">
    <source>
        <dbReference type="Proteomes" id="UP000703661"/>
    </source>
</evidence>
<accession>A0A9P6MUU0</accession>
<evidence type="ECO:0000313" key="2">
    <source>
        <dbReference type="EMBL" id="KAG0013526.1"/>
    </source>
</evidence>
<dbReference type="EMBL" id="JAAAID010000835">
    <property type="protein sequence ID" value="KAG0013526.1"/>
    <property type="molecule type" value="Genomic_DNA"/>
</dbReference>
<keyword evidence="3" id="KW-1185">Reference proteome</keyword>
<proteinExistence type="predicted"/>
<gene>
    <name evidence="2" type="ORF">BGZ80_011021</name>
</gene>
<dbReference type="PANTHER" id="PTHR43433">
    <property type="entry name" value="HYDROLASE, ALPHA/BETA FOLD FAMILY PROTEIN"/>
    <property type="match status" value="1"/>
</dbReference>
<dbReference type="PANTHER" id="PTHR43433:SF10">
    <property type="entry name" value="AB HYDROLASE-1 DOMAIN-CONTAINING PROTEIN"/>
    <property type="match status" value="1"/>
</dbReference>
<dbReference type="Pfam" id="PF12146">
    <property type="entry name" value="Hydrolase_4"/>
    <property type="match status" value="1"/>
</dbReference>
<organism evidence="2 3">
    <name type="scientific">Entomortierella chlamydospora</name>
    <dbReference type="NCBI Taxonomy" id="101097"/>
    <lineage>
        <taxon>Eukaryota</taxon>
        <taxon>Fungi</taxon>
        <taxon>Fungi incertae sedis</taxon>
        <taxon>Mucoromycota</taxon>
        <taxon>Mortierellomycotina</taxon>
        <taxon>Mortierellomycetes</taxon>
        <taxon>Mortierellales</taxon>
        <taxon>Mortierellaceae</taxon>
        <taxon>Entomortierella</taxon>
    </lineage>
</organism>
<dbReference type="InterPro" id="IPR022742">
    <property type="entry name" value="Hydrolase_4"/>
</dbReference>
<feature type="domain" description="Serine aminopeptidase S33" evidence="1">
    <location>
        <begin position="8"/>
        <end position="192"/>
    </location>
</feature>
<name>A0A9P6MUU0_9FUNG</name>
<dbReference type="InterPro" id="IPR029058">
    <property type="entry name" value="AB_hydrolase_fold"/>
</dbReference>
<dbReference type="Gene3D" id="3.40.50.1820">
    <property type="entry name" value="alpha/beta hydrolase"/>
    <property type="match status" value="1"/>
</dbReference>
<sequence>SWTPLRMAEIVEEMANGFNIQKFSLMGHSCGAIYAMACALRLKSRVVGTVWLMSPWVHLTLAKRMKWIKHVPTTLLKSQSTASLLYKSLSVAAKEPPCKSDPNILNYDREKLVKAMLEDNMAESLEGANNDLMVCLELYHSFGFSYKDVTLPVHVFWGTKDAVISKEAVDWMEQRLPQCTLSVIEGGTHGLLWRADVVSQIFKGISSSWKLAEFERALTQRWSIKQLGLNKHQSYRSSTYSTNLQQAIQTSNIYDTQTLYQSQQIFEDPDRF</sequence>
<dbReference type="SUPFAM" id="SSF53474">
    <property type="entry name" value="alpha/beta-Hydrolases"/>
    <property type="match status" value="1"/>
</dbReference>
<protein>
    <recommendedName>
        <fullName evidence="1">Serine aminopeptidase S33 domain-containing protein</fullName>
    </recommendedName>
</protein>
<dbReference type="InterPro" id="IPR050471">
    <property type="entry name" value="AB_hydrolase"/>
</dbReference>
<comment type="caution">
    <text evidence="2">The sequence shown here is derived from an EMBL/GenBank/DDBJ whole genome shotgun (WGS) entry which is preliminary data.</text>
</comment>
<evidence type="ECO:0000259" key="1">
    <source>
        <dbReference type="Pfam" id="PF12146"/>
    </source>
</evidence>
<reference evidence="2" key="1">
    <citation type="journal article" date="2020" name="Fungal Divers.">
        <title>Resolving the Mortierellaceae phylogeny through synthesis of multi-gene phylogenetics and phylogenomics.</title>
        <authorList>
            <person name="Vandepol N."/>
            <person name="Liber J."/>
            <person name="Desiro A."/>
            <person name="Na H."/>
            <person name="Kennedy M."/>
            <person name="Barry K."/>
            <person name="Grigoriev I.V."/>
            <person name="Miller A.N."/>
            <person name="O'Donnell K."/>
            <person name="Stajich J.E."/>
            <person name="Bonito G."/>
        </authorList>
    </citation>
    <scope>NUCLEOTIDE SEQUENCE</scope>
    <source>
        <strain evidence="2">NRRL 2769</strain>
    </source>
</reference>